<evidence type="ECO:0000256" key="3">
    <source>
        <dbReference type="ARBA" id="ARBA00004496"/>
    </source>
</evidence>
<proteinExistence type="predicted"/>
<sequence length="277" mass="32498">MSISKSKPVRQFNIDDDQNAMTDFVTEFTTYEAFLDSQISEIDQNYLQDSDIAREFVELGYRGIGHAISRKDFQERKNRAEFILQSRRQGPIRIISDSLTIIEPFAKELALREEANRTTRLLTIIFIRNRNNIGHEISAYIDYAYRLKFEDFTQFFIGQNKLIPLTTDLSFYNWDTHMCTSNDTNNFHLLSDVNGIQFRCEHDRKIVYVDPESKHYGDGTTRTSINAIGYLQIILYNSSTSLGTATSIQDYIIDFVNDDPTYFLFLFQDHYLRRKKF</sequence>
<keyword evidence="6" id="KW-0539">Nucleus</keyword>
<gene>
    <name evidence="8" type="ORF">JXQ802_LOCUS44079</name>
    <name evidence="7" type="ORF">PYM288_LOCUS28727</name>
</gene>
<dbReference type="PANTHER" id="PTHR33588">
    <property type="entry name" value="CILIA- AND FLAGELLA-ASSOCIATED PROTEIN 299"/>
    <property type="match status" value="1"/>
</dbReference>
<evidence type="ECO:0000313" key="9">
    <source>
        <dbReference type="Proteomes" id="UP000663854"/>
    </source>
</evidence>
<evidence type="ECO:0000313" key="8">
    <source>
        <dbReference type="EMBL" id="CAF1557285.1"/>
    </source>
</evidence>
<dbReference type="AlphaFoldDB" id="A0A815C3Y7"/>
<name>A0A815C3Y7_9BILA</name>
<dbReference type="Proteomes" id="UP000663854">
    <property type="component" value="Unassembled WGS sequence"/>
</dbReference>
<dbReference type="Proteomes" id="UP000663870">
    <property type="component" value="Unassembled WGS sequence"/>
</dbReference>
<evidence type="ECO:0000313" key="10">
    <source>
        <dbReference type="Proteomes" id="UP000663870"/>
    </source>
</evidence>
<keyword evidence="5" id="KW-0963">Cytoplasm</keyword>
<dbReference type="EMBL" id="CAJNOL010003309">
    <property type="protein sequence ID" value="CAF1557285.1"/>
    <property type="molecule type" value="Genomic_DNA"/>
</dbReference>
<accession>A0A815C3Y7</accession>
<keyword evidence="10" id="KW-1185">Reference proteome</keyword>
<protein>
    <recommendedName>
        <fullName evidence="4">Cilia- and flagella-associated protein 299</fullName>
    </recommendedName>
</protein>
<evidence type="ECO:0000256" key="1">
    <source>
        <dbReference type="ARBA" id="ARBA00003056"/>
    </source>
</evidence>
<evidence type="ECO:0000256" key="6">
    <source>
        <dbReference type="ARBA" id="ARBA00023242"/>
    </source>
</evidence>
<dbReference type="InterPro" id="IPR027887">
    <property type="entry name" value="DUF4464"/>
</dbReference>
<dbReference type="EMBL" id="CAJNOH010002176">
    <property type="protein sequence ID" value="CAF1277862.1"/>
    <property type="molecule type" value="Genomic_DNA"/>
</dbReference>
<dbReference type="PANTHER" id="PTHR33588:SF1">
    <property type="entry name" value="CILIA- AND FLAGELLA-ASSOCIATED PROTEIN 299"/>
    <property type="match status" value="1"/>
</dbReference>
<dbReference type="GO" id="GO:0005634">
    <property type="term" value="C:nucleus"/>
    <property type="evidence" value="ECO:0007669"/>
    <property type="project" value="UniProtKB-SubCell"/>
</dbReference>
<evidence type="ECO:0000256" key="4">
    <source>
        <dbReference type="ARBA" id="ARBA00021436"/>
    </source>
</evidence>
<evidence type="ECO:0000313" key="7">
    <source>
        <dbReference type="EMBL" id="CAF1277862.1"/>
    </source>
</evidence>
<dbReference type="GO" id="GO:0005737">
    <property type="term" value="C:cytoplasm"/>
    <property type="evidence" value="ECO:0007669"/>
    <property type="project" value="UniProtKB-SubCell"/>
</dbReference>
<reference evidence="7" key="1">
    <citation type="submission" date="2021-02" db="EMBL/GenBank/DDBJ databases">
        <authorList>
            <person name="Nowell W R."/>
        </authorList>
    </citation>
    <scope>NUCLEOTIDE SEQUENCE</scope>
</reference>
<organism evidence="7 9">
    <name type="scientific">Rotaria sordida</name>
    <dbReference type="NCBI Taxonomy" id="392033"/>
    <lineage>
        <taxon>Eukaryota</taxon>
        <taxon>Metazoa</taxon>
        <taxon>Spiralia</taxon>
        <taxon>Gnathifera</taxon>
        <taxon>Rotifera</taxon>
        <taxon>Eurotatoria</taxon>
        <taxon>Bdelloidea</taxon>
        <taxon>Philodinida</taxon>
        <taxon>Philodinidae</taxon>
        <taxon>Rotaria</taxon>
    </lineage>
</organism>
<evidence type="ECO:0000256" key="2">
    <source>
        <dbReference type="ARBA" id="ARBA00004123"/>
    </source>
</evidence>
<comment type="function">
    <text evidence="1">May be involved in spermatogenesis.</text>
</comment>
<dbReference type="Pfam" id="PF14713">
    <property type="entry name" value="DUF4464"/>
    <property type="match status" value="1"/>
</dbReference>
<evidence type="ECO:0000256" key="5">
    <source>
        <dbReference type="ARBA" id="ARBA00022490"/>
    </source>
</evidence>
<comment type="caution">
    <text evidence="7">The sequence shown here is derived from an EMBL/GenBank/DDBJ whole genome shotgun (WGS) entry which is preliminary data.</text>
</comment>
<comment type="subcellular location">
    <subcellularLocation>
        <location evidence="3">Cytoplasm</location>
    </subcellularLocation>
    <subcellularLocation>
        <location evidence="2">Nucleus</location>
    </subcellularLocation>
</comment>